<reference evidence="7" key="1">
    <citation type="journal article" date="2014" name="Int. J. Syst. Evol. Microbiol.">
        <title>Complete genome sequence of Corynebacterium casei LMG S-19264T (=DSM 44701T), isolated from a smear-ripened cheese.</title>
        <authorList>
            <consortium name="US DOE Joint Genome Institute (JGI-PGF)"/>
            <person name="Walter F."/>
            <person name="Albersmeier A."/>
            <person name="Kalinowski J."/>
            <person name="Ruckert C."/>
        </authorList>
    </citation>
    <scope>NUCLEOTIDE SEQUENCE</scope>
    <source>
        <strain evidence="7">CGMCC 1.12813</strain>
    </source>
</reference>
<dbReference type="InterPro" id="IPR050416">
    <property type="entry name" value="FAD-linked_Oxidoreductase"/>
</dbReference>
<dbReference type="InterPro" id="IPR006093">
    <property type="entry name" value="Oxy_OxRdtase_FAD_BS"/>
</dbReference>
<name>A0A916SLK5_9MICO</name>
<evidence type="ECO:0000256" key="2">
    <source>
        <dbReference type="ARBA" id="ARBA00005466"/>
    </source>
</evidence>
<dbReference type="InterPro" id="IPR036318">
    <property type="entry name" value="FAD-bd_PCMH-like_sf"/>
</dbReference>
<dbReference type="PANTHER" id="PTHR42973">
    <property type="entry name" value="BINDING OXIDOREDUCTASE, PUTATIVE (AFU_ORTHOLOGUE AFUA_1G17690)-RELATED"/>
    <property type="match status" value="1"/>
</dbReference>
<evidence type="ECO:0000256" key="4">
    <source>
        <dbReference type="ARBA" id="ARBA00022827"/>
    </source>
</evidence>
<dbReference type="InterPro" id="IPR016169">
    <property type="entry name" value="FAD-bd_PCMH_sub2"/>
</dbReference>
<dbReference type="Proteomes" id="UP000606922">
    <property type="component" value="Unassembled WGS sequence"/>
</dbReference>
<protein>
    <submittedName>
        <fullName evidence="7">FAD-linked oxidase</fullName>
    </submittedName>
</protein>
<dbReference type="Pfam" id="PF01565">
    <property type="entry name" value="FAD_binding_4"/>
    <property type="match status" value="1"/>
</dbReference>
<dbReference type="PROSITE" id="PS00862">
    <property type="entry name" value="OX2_COVAL_FAD"/>
    <property type="match status" value="1"/>
</dbReference>
<reference evidence="7" key="2">
    <citation type="submission" date="2020-09" db="EMBL/GenBank/DDBJ databases">
        <authorList>
            <person name="Sun Q."/>
            <person name="Zhou Y."/>
        </authorList>
    </citation>
    <scope>NUCLEOTIDE SEQUENCE</scope>
    <source>
        <strain evidence="7">CGMCC 1.12813</strain>
    </source>
</reference>
<dbReference type="AlphaFoldDB" id="A0A916SLK5"/>
<evidence type="ECO:0000256" key="3">
    <source>
        <dbReference type="ARBA" id="ARBA00022630"/>
    </source>
</evidence>
<dbReference type="GO" id="GO:0071949">
    <property type="term" value="F:FAD binding"/>
    <property type="evidence" value="ECO:0007669"/>
    <property type="project" value="InterPro"/>
</dbReference>
<keyword evidence="5" id="KW-0560">Oxidoreductase</keyword>
<proteinExistence type="inferred from homology"/>
<dbReference type="InterPro" id="IPR016166">
    <property type="entry name" value="FAD-bd_PCMH"/>
</dbReference>
<dbReference type="InterPro" id="IPR006094">
    <property type="entry name" value="Oxid_FAD_bind_N"/>
</dbReference>
<keyword evidence="4" id="KW-0274">FAD</keyword>
<sequence>MTSESRLRDLSAAGLASKLDGDVLWPDDMDYPEASTGYNLASNRRPDLVVMAESTKDVVEAVRFANVNGLAVDVVATGHHGVRPSAHGLLINTSRMNDVHVDGAARRATVGAGARWSDVVPLAADHELRPIHGSSGHVGVVGFTLGGGLSPVLGRKYGWGADHVVALEAVTAAGAVVRASAAENSDLFWALRGGRSSIGIVTSMEIELLPANRFLGGGLFFDGADAERVLAAFAQVTATAPEELTLSVAFLRMPPLPGIPELLAGKFVIHLRVALIRSAADLDVLLAPLRESAPVLVDTVQELSGEGFEHIHNDPVDPAPFSEETAMLTGLTPEVQRALLEEVGPRSTTGLHIVELRHLGGALTRVSPTVRSIAAENASYVLWAVSIGMPGDNAAGIAEARALVGAMGEWSTGTRYLNFAPDDGRPDTTFSAGDWARLQQIKTAVDPENRLRTDEPQPRS</sequence>
<dbReference type="InterPro" id="IPR016167">
    <property type="entry name" value="FAD-bd_PCMH_sub1"/>
</dbReference>
<feature type="domain" description="FAD-binding PCMH-type" evidence="6">
    <location>
        <begin position="42"/>
        <end position="211"/>
    </location>
</feature>
<comment type="cofactor">
    <cofactor evidence="1">
        <name>FAD</name>
        <dbReference type="ChEBI" id="CHEBI:57692"/>
    </cofactor>
</comment>
<evidence type="ECO:0000256" key="1">
    <source>
        <dbReference type="ARBA" id="ARBA00001974"/>
    </source>
</evidence>
<evidence type="ECO:0000313" key="8">
    <source>
        <dbReference type="Proteomes" id="UP000606922"/>
    </source>
</evidence>
<dbReference type="EMBL" id="BMGB01000001">
    <property type="protein sequence ID" value="GGB06038.1"/>
    <property type="molecule type" value="Genomic_DNA"/>
</dbReference>
<comment type="caution">
    <text evidence="7">The sequence shown here is derived from an EMBL/GenBank/DDBJ whole genome shotgun (WGS) entry which is preliminary data.</text>
</comment>
<organism evidence="7 8">
    <name type="scientific">Conyzicola nivalis</name>
    <dbReference type="NCBI Taxonomy" id="1477021"/>
    <lineage>
        <taxon>Bacteria</taxon>
        <taxon>Bacillati</taxon>
        <taxon>Actinomycetota</taxon>
        <taxon>Actinomycetes</taxon>
        <taxon>Micrococcales</taxon>
        <taxon>Microbacteriaceae</taxon>
        <taxon>Conyzicola</taxon>
    </lineage>
</organism>
<dbReference type="GO" id="GO:0016491">
    <property type="term" value="F:oxidoreductase activity"/>
    <property type="evidence" value="ECO:0007669"/>
    <property type="project" value="UniProtKB-KW"/>
</dbReference>
<keyword evidence="8" id="KW-1185">Reference proteome</keyword>
<dbReference type="SUPFAM" id="SSF56176">
    <property type="entry name" value="FAD-binding/transporter-associated domain-like"/>
    <property type="match status" value="1"/>
</dbReference>
<gene>
    <name evidence="7" type="ORF">GCM10010979_20940</name>
</gene>
<evidence type="ECO:0000313" key="7">
    <source>
        <dbReference type="EMBL" id="GGB06038.1"/>
    </source>
</evidence>
<accession>A0A916SLK5</accession>
<keyword evidence="3" id="KW-0285">Flavoprotein</keyword>
<dbReference type="Gene3D" id="3.40.462.20">
    <property type="match status" value="1"/>
</dbReference>
<evidence type="ECO:0000256" key="5">
    <source>
        <dbReference type="ARBA" id="ARBA00023002"/>
    </source>
</evidence>
<evidence type="ECO:0000259" key="6">
    <source>
        <dbReference type="PROSITE" id="PS51387"/>
    </source>
</evidence>
<dbReference type="PROSITE" id="PS51387">
    <property type="entry name" value="FAD_PCMH"/>
    <property type="match status" value="1"/>
</dbReference>
<comment type="similarity">
    <text evidence="2">Belongs to the oxygen-dependent FAD-linked oxidoreductase family.</text>
</comment>
<dbReference type="Gene3D" id="3.30.465.10">
    <property type="match status" value="1"/>
</dbReference>
<dbReference type="Gene3D" id="3.30.43.10">
    <property type="entry name" value="Uridine Diphospho-n-acetylenolpyruvylglucosamine Reductase, domain 2"/>
    <property type="match status" value="1"/>
</dbReference>
<dbReference type="RefSeq" id="WP_188510551.1">
    <property type="nucleotide sequence ID" value="NZ_BMGB01000001.1"/>
</dbReference>
<dbReference type="PANTHER" id="PTHR42973:SF39">
    <property type="entry name" value="FAD-BINDING PCMH-TYPE DOMAIN-CONTAINING PROTEIN"/>
    <property type="match status" value="1"/>
</dbReference>